<keyword evidence="1" id="KW-0489">Methyltransferase</keyword>
<dbReference type="OrthoDB" id="7051at10239"/>
<dbReference type="RefSeq" id="YP_009220136.1">
    <property type="nucleotide sequence ID" value="NC_029029.1"/>
</dbReference>
<organism evidence="1 2">
    <name type="scientific">Brevibacillus phage Abouo</name>
    <dbReference type="NCBI Taxonomy" id="1296661"/>
    <lineage>
        <taxon>Viruses</taxon>
        <taxon>Duplodnaviria</taxon>
        <taxon>Heunggongvirae</taxon>
        <taxon>Uroviricota</taxon>
        <taxon>Caudoviricetes</taxon>
        <taxon>Abouovirus</taxon>
        <taxon>Abouovirus abouo</taxon>
    </lineage>
</organism>
<dbReference type="GO" id="GO:0003677">
    <property type="term" value="F:DNA binding"/>
    <property type="evidence" value="ECO:0007669"/>
    <property type="project" value="InterPro"/>
</dbReference>
<dbReference type="GO" id="GO:0032259">
    <property type="term" value="P:methylation"/>
    <property type="evidence" value="ECO:0007669"/>
    <property type="project" value="UniProtKB-KW"/>
</dbReference>
<sequence>MAINEGMFTSSTDLWETPQEFFNQLNQEFGFQIDVCALPENAKCERYFSPDEDGLQQEWTGICWMNPPYGRQIGKWIKKAYESSLNGATVVCLIPARTDARWWHDYCMKGEIRLVKGRLKFGSSKWSAPFPNALVIFKEAGSQHSYKAIDKYGSLL</sequence>
<dbReference type="GO" id="GO:0009307">
    <property type="term" value="P:DNA restriction-modification system"/>
    <property type="evidence" value="ECO:0007669"/>
    <property type="project" value="InterPro"/>
</dbReference>
<dbReference type="Pfam" id="PF05869">
    <property type="entry name" value="Dam"/>
    <property type="match status" value="1"/>
</dbReference>
<accession>S5MUL8</accession>
<dbReference type="GO" id="GO:0009007">
    <property type="term" value="F:site-specific DNA-methyltransferase (adenine-specific) activity"/>
    <property type="evidence" value="ECO:0007669"/>
    <property type="project" value="InterPro"/>
</dbReference>
<protein>
    <submittedName>
        <fullName evidence="1">DNA N-6-adenine-methyltransferase</fullName>
    </submittedName>
</protein>
<evidence type="ECO:0000313" key="1">
    <source>
        <dbReference type="EMBL" id="AGR47507.1"/>
    </source>
</evidence>
<keyword evidence="2" id="KW-1185">Reference proteome</keyword>
<name>S5MUL8_9CAUD</name>
<reference evidence="1 2" key="1">
    <citation type="journal article" date="2013" name="Genome Announc.">
        <title>Complete Genome Sequences of Five Paenibacillus larvae Bacteriophages.</title>
        <authorList>
            <person name="Sheflo M.A."/>
            <person name="Gardner A.V."/>
            <person name="Merrill B.D."/>
            <person name="Fisher J.N."/>
            <person name="Lunt B.L."/>
            <person name="Breakwell D.P."/>
            <person name="Grose J.H."/>
            <person name="Burnett S.H."/>
        </authorList>
    </citation>
    <scope>NUCLEOTIDE SEQUENCE [LARGE SCALE GENOMIC DNA]</scope>
</reference>
<gene>
    <name evidence="1" type="ORF">ABOUO_79</name>
</gene>
<evidence type="ECO:0000313" key="2">
    <source>
        <dbReference type="Proteomes" id="UP000015096"/>
    </source>
</evidence>
<keyword evidence="1" id="KW-0808">Transferase</keyword>
<proteinExistence type="predicted"/>
<dbReference type="GeneID" id="26646143"/>
<dbReference type="EMBL" id="KC595517">
    <property type="protein sequence ID" value="AGR47507.1"/>
    <property type="molecule type" value="Genomic_DNA"/>
</dbReference>
<dbReference type="Proteomes" id="UP000015096">
    <property type="component" value="Segment"/>
</dbReference>
<dbReference type="InterPro" id="IPR008593">
    <property type="entry name" value="Dam_MeTrfase"/>
</dbReference>
<dbReference type="KEGG" id="vg:26646143"/>
<dbReference type="REBASE" id="68338">
    <property type="entry name" value="M.PphAbORF77P"/>
</dbReference>